<evidence type="ECO:0000313" key="10">
    <source>
        <dbReference type="Proteomes" id="UP000198546"/>
    </source>
</evidence>
<gene>
    <name evidence="9" type="ORF">SAMN04489747_4082</name>
</gene>
<keyword evidence="4 7" id="KW-0812">Transmembrane</keyword>
<dbReference type="Gene3D" id="1.20.1250.20">
    <property type="entry name" value="MFS general substrate transporter like domains"/>
    <property type="match status" value="2"/>
</dbReference>
<dbReference type="Proteomes" id="UP000198546">
    <property type="component" value="Chromosome i"/>
</dbReference>
<evidence type="ECO:0000256" key="6">
    <source>
        <dbReference type="ARBA" id="ARBA00023136"/>
    </source>
</evidence>
<dbReference type="AlphaFoldDB" id="A0A1G7EY18"/>
<feature type="transmembrane region" description="Helical" evidence="7">
    <location>
        <begin position="42"/>
        <end position="67"/>
    </location>
</feature>
<keyword evidence="10" id="KW-1185">Reference proteome</keyword>
<comment type="subcellular location">
    <subcellularLocation>
        <location evidence="1">Cell membrane</location>
        <topology evidence="1">Multi-pass membrane protein</topology>
    </subcellularLocation>
</comment>
<feature type="transmembrane region" description="Helical" evidence="7">
    <location>
        <begin position="169"/>
        <end position="187"/>
    </location>
</feature>
<feature type="transmembrane region" description="Helical" evidence="7">
    <location>
        <begin position="282"/>
        <end position="302"/>
    </location>
</feature>
<feature type="transmembrane region" description="Helical" evidence="7">
    <location>
        <begin position="367"/>
        <end position="389"/>
    </location>
</feature>
<name>A0A1G7EY18_9ACTN</name>
<dbReference type="CDD" id="cd17325">
    <property type="entry name" value="MFS_MdtG_SLC18_like"/>
    <property type="match status" value="1"/>
</dbReference>
<evidence type="ECO:0000256" key="5">
    <source>
        <dbReference type="ARBA" id="ARBA00022989"/>
    </source>
</evidence>
<keyword evidence="6 7" id="KW-0472">Membrane</keyword>
<evidence type="ECO:0000256" key="1">
    <source>
        <dbReference type="ARBA" id="ARBA00004651"/>
    </source>
</evidence>
<keyword evidence="5 7" id="KW-1133">Transmembrane helix</keyword>
<dbReference type="InterPro" id="IPR050171">
    <property type="entry name" value="MFS_Transporters"/>
</dbReference>
<dbReference type="STRING" id="675864.SAMN04489747_4082"/>
<dbReference type="InterPro" id="IPR020846">
    <property type="entry name" value="MFS_dom"/>
</dbReference>
<evidence type="ECO:0000256" key="7">
    <source>
        <dbReference type="SAM" id="Phobius"/>
    </source>
</evidence>
<evidence type="ECO:0000256" key="3">
    <source>
        <dbReference type="ARBA" id="ARBA00022475"/>
    </source>
</evidence>
<dbReference type="Pfam" id="PF07690">
    <property type="entry name" value="MFS_1"/>
    <property type="match status" value="1"/>
</dbReference>
<proteinExistence type="predicted"/>
<feature type="transmembrane region" description="Helical" evidence="7">
    <location>
        <begin position="147"/>
        <end position="163"/>
    </location>
</feature>
<dbReference type="PANTHER" id="PTHR23517:SF3">
    <property type="entry name" value="INTEGRAL MEMBRANE TRANSPORT PROTEIN"/>
    <property type="match status" value="1"/>
</dbReference>
<feature type="transmembrane region" description="Helical" evidence="7">
    <location>
        <begin position="308"/>
        <end position="330"/>
    </location>
</feature>
<feature type="domain" description="Major facilitator superfamily (MFS) profile" evidence="8">
    <location>
        <begin position="13"/>
        <end position="396"/>
    </location>
</feature>
<dbReference type="GO" id="GO:0005886">
    <property type="term" value="C:plasma membrane"/>
    <property type="evidence" value="ECO:0007669"/>
    <property type="project" value="UniProtKB-SubCell"/>
</dbReference>
<evidence type="ECO:0000313" key="9">
    <source>
        <dbReference type="EMBL" id="SDE68554.1"/>
    </source>
</evidence>
<dbReference type="PROSITE" id="PS50850">
    <property type="entry name" value="MFS"/>
    <property type="match status" value="1"/>
</dbReference>
<keyword evidence="2" id="KW-0813">Transport</keyword>
<keyword evidence="3" id="KW-1003">Cell membrane</keyword>
<dbReference type="PANTHER" id="PTHR23517">
    <property type="entry name" value="RESISTANCE PROTEIN MDTM, PUTATIVE-RELATED-RELATED"/>
    <property type="match status" value="1"/>
</dbReference>
<protein>
    <submittedName>
        <fullName evidence="9">Predicted arabinose efflux permease, MFS family</fullName>
    </submittedName>
</protein>
<feature type="transmembrane region" description="Helical" evidence="7">
    <location>
        <begin position="12"/>
        <end position="36"/>
    </location>
</feature>
<reference evidence="9 10" key="1">
    <citation type="submission" date="2016-10" db="EMBL/GenBank/DDBJ databases">
        <authorList>
            <person name="de Groot N.N."/>
        </authorList>
    </citation>
    <scope>NUCLEOTIDE SEQUENCE [LARGE SCALE GENOMIC DNA]</scope>
    <source>
        <strain evidence="9 10">MON 2.2</strain>
    </source>
</reference>
<organism evidence="9 10">
    <name type="scientific">Auraticoccus monumenti</name>
    <dbReference type="NCBI Taxonomy" id="675864"/>
    <lineage>
        <taxon>Bacteria</taxon>
        <taxon>Bacillati</taxon>
        <taxon>Actinomycetota</taxon>
        <taxon>Actinomycetes</taxon>
        <taxon>Propionibacteriales</taxon>
        <taxon>Propionibacteriaceae</taxon>
        <taxon>Auraticoccus</taxon>
    </lineage>
</organism>
<dbReference type="InterPro" id="IPR036259">
    <property type="entry name" value="MFS_trans_sf"/>
</dbReference>
<feature type="transmembrane region" description="Helical" evidence="7">
    <location>
        <begin position="252"/>
        <end position="270"/>
    </location>
</feature>
<evidence type="ECO:0000256" key="4">
    <source>
        <dbReference type="ARBA" id="ARBA00022692"/>
    </source>
</evidence>
<feature type="transmembrane region" description="Helical" evidence="7">
    <location>
        <begin position="208"/>
        <end position="232"/>
    </location>
</feature>
<evidence type="ECO:0000256" key="2">
    <source>
        <dbReference type="ARBA" id="ARBA00022448"/>
    </source>
</evidence>
<feature type="transmembrane region" description="Helical" evidence="7">
    <location>
        <begin position="79"/>
        <end position="99"/>
    </location>
</feature>
<evidence type="ECO:0000259" key="8">
    <source>
        <dbReference type="PROSITE" id="PS50850"/>
    </source>
</evidence>
<sequence>MATAERWRPTPVFLLTAYGPTVLASAGLGAVTPLIALTARDLGASVGLAAFVVALLGIGQLAGDLPAGVLAARIGEKRALLLACVLEAVALLVACFAPSLLVLGLAVLACGTASSILGLARQSYFTVAVPRAYRARALSSLGGSHRIGFFVGPLVGAALISVWDLSAAYAFAAVMSGLAALATLALPDLPDLPEARGPTSGPPRRVTLAGVLWAHRRVLGTVGVGVLLIMMARATRQSIIPLWAESQGVSPATTSVIFGLSSALDMLMFYPGGWVMDRFGRFWVAVPAVAVLGLGMVLLPLTSSALTIALVAFMMGLGNGISSGVVMTLGADASPAVGRSQFLAGWRLMADTGTAVGPLIITAVTAVATLGLASVTVGAVALVGIGWLVRWLPRTRRAP</sequence>
<dbReference type="SUPFAM" id="SSF103473">
    <property type="entry name" value="MFS general substrate transporter"/>
    <property type="match status" value="1"/>
</dbReference>
<dbReference type="EMBL" id="LT629688">
    <property type="protein sequence ID" value="SDE68554.1"/>
    <property type="molecule type" value="Genomic_DNA"/>
</dbReference>
<accession>A0A1G7EY18</accession>
<dbReference type="OrthoDB" id="3285241at2"/>
<dbReference type="RefSeq" id="WP_090597207.1">
    <property type="nucleotide sequence ID" value="NZ_LT629688.1"/>
</dbReference>
<dbReference type="InterPro" id="IPR011701">
    <property type="entry name" value="MFS"/>
</dbReference>
<dbReference type="GO" id="GO:0022857">
    <property type="term" value="F:transmembrane transporter activity"/>
    <property type="evidence" value="ECO:0007669"/>
    <property type="project" value="InterPro"/>
</dbReference>